<feature type="signal peptide" evidence="5">
    <location>
        <begin position="1"/>
        <end position="19"/>
    </location>
</feature>
<dbReference type="CDD" id="cd23106">
    <property type="entry name" value="neurotoxins_LC_scorpion"/>
    <property type="match status" value="1"/>
</dbReference>
<evidence type="ECO:0000256" key="5">
    <source>
        <dbReference type="SAM" id="SignalP"/>
    </source>
</evidence>
<feature type="chain" id="PRO_5006829219" evidence="5">
    <location>
        <begin position="20"/>
        <end position="80"/>
    </location>
</feature>
<accession>A0A0U1TYR0</accession>
<keyword evidence="4 5" id="KW-0732">Signal</keyword>
<dbReference type="Pfam" id="PF00537">
    <property type="entry name" value="Toxin_3"/>
    <property type="match status" value="1"/>
</dbReference>
<name>A0A0U1TYR0_LYCMC</name>
<dbReference type="InterPro" id="IPR002061">
    <property type="entry name" value="Scorpion_toxinL/defensin"/>
</dbReference>
<dbReference type="SUPFAM" id="SSF57095">
    <property type="entry name" value="Scorpion toxin-like"/>
    <property type="match status" value="1"/>
</dbReference>
<keyword evidence="3 6" id="KW-0528">Neurotoxin</keyword>
<sequence length="80" mass="8903">MNILIIFVVAMMVVGECKKSRFPVDEISGCGYECSNDNRYCMDKCKSLLAVGGHCSRNWCRCIDLPDDVPTSYSANVCVK</sequence>
<dbReference type="EMBL" id="EU159283">
    <property type="protein sequence ID" value="ABX76756.1"/>
    <property type="molecule type" value="mRNA"/>
</dbReference>
<evidence type="ECO:0000313" key="6">
    <source>
        <dbReference type="EMBL" id="ABX76756.1"/>
    </source>
</evidence>
<evidence type="ECO:0000256" key="1">
    <source>
        <dbReference type="ARBA" id="ARBA00004613"/>
    </source>
</evidence>
<keyword evidence="3 6" id="KW-0800">Toxin</keyword>
<reference evidence="6" key="1">
    <citation type="submission" date="2007-09" db="EMBL/GenBank/DDBJ databases">
        <title>Toxic transcriptome analysis of Lychas mucronatus: molecular mechanisms regulating diversity of scorpion venom peptides.</title>
        <authorList>
            <person name="Li W."/>
            <person name="Ma Y."/>
            <person name="Cao Z."/>
        </authorList>
    </citation>
    <scope>NUCLEOTIDE SEQUENCE</scope>
    <source>
        <tissue evidence="6">Venom gland</tissue>
    </source>
</reference>
<dbReference type="GO" id="GO:0005576">
    <property type="term" value="C:extracellular region"/>
    <property type="evidence" value="ECO:0007669"/>
    <property type="project" value="UniProtKB-SubCell"/>
</dbReference>
<dbReference type="GO" id="GO:0019871">
    <property type="term" value="F:sodium channel inhibitor activity"/>
    <property type="evidence" value="ECO:0007669"/>
    <property type="project" value="InterPro"/>
</dbReference>
<comment type="subcellular location">
    <subcellularLocation>
        <location evidence="1">Secreted</location>
    </subcellularLocation>
</comment>
<organism evidence="6">
    <name type="scientific">Lychas mucronatus</name>
    <name type="common">Chinese swimming scorpion</name>
    <dbReference type="NCBI Taxonomy" id="172552"/>
    <lineage>
        <taxon>Eukaryota</taxon>
        <taxon>Metazoa</taxon>
        <taxon>Ecdysozoa</taxon>
        <taxon>Arthropoda</taxon>
        <taxon>Chelicerata</taxon>
        <taxon>Arachnida</taxon>
        <taxon>Scorpiones</taxon>
        <taxon>Buthida</taxon>
        <taxon>Buthoidea</taxon>
        <taxon>Buthidae</taxon>
        <taxon>Lychas</taxon>
    </lineage>
</organism>
<keyword evidence="2" id="KW-0964">Secreted</keyword>
<protein>
    <submittedName>
        <fullName evidence="6">Neurotoxin LmNaTx8</fullName>
    </submittedName>
</protein>
<proteinExistence type="evidence at transcript level"/>
<dbReference type="InterPro" id="IPR036574">
    <property type="entry name" value="Scorpion_toxin-like_sf"/>
</dbReference>
<dbReference type="AlphaFoldDB" id="A0A0U1TYR0"/>
<evidence type="ECO:0000256" key="3">
    <source>
        <dbReference type="ARBA" id="ARBA00022699"/>
    </source>
</evidence>
<evidence type="ECO:0000256" key="4">
    <source>
        <dbReference type="ARBA" id="ARBA00022729"/>
    </source>
</evidence>
<evidence type="ECO:0000256" key="2">
    <source>
        <dbReference type="ARBA" id="ARBA00022525"/>
    </source>
</evidence>
<dbReference type="Gene3D" id="3.30.30.10">
    <property type="entry name" value="Knottin, scorpion toxin-like"/>
    <property type="match status" value="1"/>
</dbReference>